<evidence type="ECO:0000313" key="3">
    <source>
        <dbReference type="EMBL" id="HIX94655.1"/>
    </source>
</evidence>
<reference evidence="3" key="2">
    <citation type="submission" date="2021-04" db="EMBL/GenBank/DDBJ databases">
        <authorList>
            <person name="Gilroy R."/>
        </authorList>
    </citation>
    <scope>NUCLEOTIDE SEQUENCE</scope>
    <source>
        <strain evidence="3">ChiHecec2B26-7398</strain>
    </source>
</reference>
<evidence type="ECO:0000256" key="1">
    <source>
        <dbReference type="SAM" id="MobiDB-lite"/>
    </source>
</evidence>
<name>A0A9D2BTP4_9FIRM</name>
<feature type="compositionally biased region" description="Basic and acidic residues" evidence="1">
    <location>
        <begin position="66"/>
        <end position="88"/>
    </location>
</feature>
<dbReference type="AlphaFoldDB" id="A0A9D2BTP4"/>
<dbReference type="EMBL" id="DXEI01000066">
    <property type="protein sequence ID" value="HIX94655.1"/>
    <property type="molecule type" value="Genomic_DNA"/>
</dbReference>
<feature type="region of interest" description="Disordered" evidence="1">
    <location>
        <begin position="30"/>
        <end position="88"/>
    </location>
</feature>
<protein>
    <submittedName>
        <fullName evidence="3">Uncharacterized protein</fullName>
    </submittedName>
</protein>
<accession>A0A9D2BTP4</accession>
<organism evidence="3 4">
    <name type="scientific">Candidatus Gemmiger excrementipullorum</name>
    <dbReference type="NCBI Taxonomy" id="2838610"/>
    <lineage>
        <taxon>Bacteria</taxon>
        <taxon>Bacillati</taxon>
        <taxon>Bacillota</taxon>
        <taxon>Clostridia</taxon>
        <taxon>Eubacteriales</taxon>
        <taxon>Gemmiger</taxon>
    </lineage>
</organism>
<keyword evidence="2" id="KW-1133">Transmembrane helix</keyword>
<sequence>MSKCSFCGGEIVDDRCTDCGMPYYNEKKYTLRSERPGERAHTHDGNGEPVPHRVREMPGRPAYAPRPDKTERPRRGRGDAPLPRDQELKKAKLQRGVRQIITWVILIVVLAQALPVLLVSCSA</sequence>
<gene>
    <name evidence="3" type="ORF">H9846_04275</name>
</gene>
<keyword evidence="2" id="KW-0472">Membrane</keyword>
<keyword evidence="2" id="KW-0812">Transmembrane</keyword>
<reference evidence="3" key="1">
    <citation type="journal article" date="2021" name="PeerJ">
        <title>Extensive microbial diversity within the chicken gut microbiome revealed by metagenomics and culture.</title>
        <authorList>
            <person name="Gilroy R."/>
            <person name="Ravi A."/>
            <person name="Getino M."/>
            <person name="Pursley I."/>
            <person name="Horton D.L."/>
            <person name="Alikhan N.F."/>
            <person name="Baker D."/>
            <person name="Gharbi K."/>
            <person name="Hall N."/>
            <person name="Watson M."/>
            <person name="Adriaenssens E.M."/>
            <person name="Foster-Nyarko E."/>
            <person name="Jarju S."/>
            <person name="Secka A."/>
            <person name="Antonio M."/>
            <person name="Oren A."/>
            <person name="Chaudhuri R.R."/>
            <person name="La Ragione R."/>
            <person name="Hildebrand F."/>
            <person name="Pallen M.J."/>
        </authorList>
    </citation>
    <scope>NUCLEOTIDE SEQUENCE</scope>
    <source>
        <strain evidence="3">ChiHecec2B26-7398</strain>
    </source>
</reference>
<evidence type="ECO:0000256" key="2">
    <source>
        <dbReference type="SAM" id="Phobius"/>
    </source>
</evidence>
<proteinExistence type="predicted"/>
<dbReference type="Proteomes" id="UP000886751">
    <property type="component" value="Unassembled WGS sequence"/>
</dbReference>
<comment type="caution">
    <text evidence="3">The sequence shown here is derived from an EMBL/GenBank/DDBJ whole genome shotgun (WGS) entry which is preliminary data.</text>
</comment>
<evidence type="ECO:0000313" key="4">
    <source>
        <dbReference type="Proteomes" id="UP000886751"/>
    </source>
</evidence>
<feature type="compositionally biased region" description="Basic and acidic residues" evidence="1">
    <location>
        <begin position="30"/>
        <end position="58"/>
    </location>
</feature>
<feature type="transmembrane region" description="Helical" evidence="2">
    <location>
        <begin position="100"/>
        <end position="120"/>
    </location>
</feature>